<dbReference type="Gene3D" id="3.30.300.30">
    <property type="match status" value="1"/>
</dbReference>
<dbReference type="InterPro" id="IPR051087">
    <property type="entry name" value="Mitochondrial_ACSM"/>
</dbReference>
<sequence>NKLVFFEAGGYKWLRTGDYGRLDNEYYLFLLDRIKDLIKYKGHSVYPREIEEILYEHPAIQECAVIGVPHPVKGEDIKAFIILKKESKGKVTEQDIIDFAKENLAAYKYPREVQFVRSLPKSGVGKILRRTLREKEKKKRTKK</sequence>
<dbReference type="InterPro" id="IPR042099">
    <property type="entry name" value="ANL_N_sf"/>
</dbReference>
<dbReference type="GO" id="GO:0004321">
    <property type="term" value="F:fatty-acyl-CoA synthase activity"/>
    <property type="evidence" value="ECO:0007669"/>
    <property type="project" value="TreeGrafter"/>
</dbReference>
<evidence type="ECO:0000259" key="5">
    <source>
        <dbReference type="Pfam" id="PF13193"/>
    </source>
</evidence>
<dbReference type="AlphaFoldDB" id="X0UDR3"/>
<dbReference type="GO" id="GO:0005524">
    <property type="term" value="F:ATP binding"/>
    <property type="evidence" value="ECO:0007669"/>
    <property type="project" value="UniProtKB-KW"/>
</dbReference>
<evidence type="ECO:0000313" key="6">
    <source>
        <dbReference type="EMBL" id="GAG03745.1"/>
    </source>
</evidence>
<dbReference type="SUPFAM" id="SSF56801">
    <property type="entry name" value="Acetyl-CoA synthetase-like"/>
    <property type="match status" value="1"/>
</dbReference>
<dbReference type="GO" id="GO:0006633">
    <property type="term" value="P:fatty acid biosynthetic process"/>
    <property type="evidence" value="ECO:0007669"/>
    <property type="project" value="TreeGrafter"/>
</dbReference>
<keyword evidence="3" id="KW-0547">Nucleotide-binding</keyword>
<proteinExistence type="inferred from homology"/>
<name>X0UDR3_9ZZZZ</name>
<evidence type="ECO:0000256" key="2">
    <source>
        <dbReference type="ARBA" id="ARBA00022598"/>
    </source>
</evidence>
<dbReference type="InterPro" id="IPR045851">
    <property type="entry name" value="AMP-bd_C_sf"/>
</dbReference>
<feature type="domain" description="AMP-binding enzyme C-terminal" evidence="5">
    <location>
        <begin position="49"/>
        <end position="126"/>
    </location>
</feature>
<feature type="non-terminal residue" evidence="6">
    <location>
        <position position="1"/>
    </location>
</feature>
<dbReference type="PANTHER" id="PTHR43605">
    <property type="entry name" value="ACYL-COENZYME A SYNTHETASE"/>
    <property type="match status" value="1"/>
</dbReference>
<dbReference type="FunFam" id="3.30.300.30:FF:000008">
    <property type="entry name" value="2,3-dihydroxybenzoate-AMP ligase"/>
    <property type="match status" value="1"/>
</dbReference>
<reference evidence="6" key="1">
    <citation type="journal article" date="2014" name="Front. Microbiol.">
        <title>High frequency of phylogenetically diverse reductive dehalogenase-homologous genes in deep subseafloor sedimentary metagenomes.</title>
        <authorList>
            <person name="Kawai M."/>
            <person name="Futagami T."/>
            <person name="Toyoda A."/>
            <person name="Takaki Y."/>
            <person name="Nishi S."/>
            <person name="Hori S."/>
            <person name="Arai W."/>
            <person name="Tsubouchi T."/>
            <person name="Morono Y."/>
            <person name="Uchiyama I."/>
            <person name="Ito T."/>
            <person name="Fujiyama A."/>
            <person name="Inagaki F."/>
            <person name="Takami H."/>
        </authorList>
    </citation>
    <scope>NUCLEOTIDE SEQUENCE</scope>
    <source>
        <strain evidence="6">Expedition CK06-06</strain>
    </source>
</reference>
<comment type="caution">
    <text evidence="6">The sequence shown here is derived from an EMBL/GenBank/DDBJ whole genome shotgun (WGS) entry which is preliminary data.</text>
</comment>
<dbReference type="EMBL" id="BARS01020133">
    <property type="protein sequence ID" value="GAG03745.1"/>
    <property type="molecule type" value="Genomic_DNA"/>
</dbReference>
<dbReference type="GO" id="GO:0006637">
    <property type="term" value="P:acyl-CoA metabolic process"/>
    <property type="evidence" value="ECO:0007669"/>
    <property type="project" value="TreeGrafter"/>
</dbReference>
<protein>
    <recommendedName>
        <fullName evidence="5">AMP-binding enzyme C-terminal domain-containing protein</fullName>
    </recommendedName>
</protein>
<dbReference type="PANTHER" id="PTHR43605:SF10">
    <property type="entry name" value="ACYL-COA SYNTHETASE MEDIUM CHAIN FAMILY MEMBER 3"/>
    <property type="match status" value="1"/>
</dbReference>
<accession>X0UDR3</accession>
<dbReference type="GO" id="GO:0015645">
    <property type="term" value="F:fatty acid ligase activity"/>
    <property type="evidence" value="ECO:0007669"/>
    <property type="project" value="TreeGrafter"/>
</dbReference>
<evidence type="ECO:0000256" key="3">
    <source>
        <dbReference type="ARBA" id="ARBA00022741"/>
    </source>
</evidence>
<organism evidence="6">
    <name type="scientific">marine sediment metagenome</name>
    <dbReference type="NCBI Taxonomy" id="412755"/>
    <lineage>
        <taxon>unclassified sequences</taxon>
        <taxon>metagenomes</taxon>
        <taxon>ecological metagenomes</taxon>
    </lineage>
</organism>
<keyword evidence="4" id="KW-0067">ATP-binding</keyword>
<dbReference type="Pfam" id="PF13193">
    <property type="entry name" value="AMP-binding_C"/>
    <property type="match status" value="1"/>
</dbReference>
<evidence type="ECO:0000256" key="1">
    <source>
        <dbReference type="ARBA" id="ARBA00006432"/>
    </source>
</evidence>
<evidence type="ECO:0000256" key="4">
    <source>
        <dbReference type="ARBA" id="ARBA00022840"/>
    </source>
</evidence>
<dbReference type="Gene3D" id="3.40.50.12780">
    <property type="entry name" value="N-terminal domain of ligase-like"/>
    <property type="match status" value="1"/>
</dbReference>
<dbReference type="InterPro" id="IPR025110">
    <property type="entry name" value="AMP-bd_C"/>
</dbReference>
<comment type="similarity">
    <text evidence="1">Belongs to the ATP-dependent AMP-binding enzyme family.</text>
</comment>
<gene>
    <name evidence="6" type="ORF">S01H1_32511</name>
</gene>
<keyword evidence="2" id="KW-0436">Ligase</keyword>